<proteinExistence type="predicted"/>
<dbReference type="AlphaFoldDB" id="I2NI88"/>
<dbReference type="Proteomes" id="UP000004473">
    <property type="component" value="Unassembled WGS sequence"/>
</dbReference>
<reference evidence="1 2" key="1">
    <citation type="submission" date="2012-04" db="EMBL/GenBank/DDBJ databases">
        <authorList>
            <person name="Harkins D.M."/>
            <person name="Madupu R."/>
            <person name="Durkin A.S."/>
            <person name="Torralba M."/>
            <person name="Methe B."/>
            <person name="Sutton G.G."/>
            <person name="Nelson K.E."/>
        </authorList>
    </citation>
    <scope>NUCLEOTIDE SEQUENCE [LARGE SCALE GENOMIC DNA]</scope>
    <source>
        <strain evidence="1 2">VK64</strain>
    </source>
</reference>
<dbReference type="RefSeq" id="WP_003767999.1">
    <property type="nucleotide sequence ID" value="NZ_AJMT01000174.1"/>
</dbReference>
<evidence type="ECO:0000313" key="1">
    <source>
        <dbReference type="EMBL" id="EIG25549.1"/>
    </source>
</evidence>
<evidence type="ECO:0000313" key="2">
    <source>
        <dbReference type="Proteomes" id="UP000004473"/>
    </source>
</evidence>
<sequence>MEHLINFRDGIITYENLFWLFKNAPHEAIDQLQFEEDLLQVSFFDEKYILDVGWYPNPRKNEVFKVYVIKNYDWENPLFIRSHKNINHLIPIIEQGINCIYKEYLHR</sequence>
<accession>I2NI88</accession>
<comment type="caution">
    <text evidence="1">The sequence shown here is derived from an EMBL/GenBank/DDBJ whole genome shotgun (WGS) entry which is preliminary data.</text>
</comment>
<dbReference type="EMBL" id="AJMT01000174">
    <property type="protein sequence ID" value="EIG25549.1"/>
    <property type="molecule type" value="Genomic_DNA"/>
</dbReference>
<organism evidence="1 2">
    <name type="scientific">Neisseria sicca VK64</name>
    <dbReference type="NCBI Taxonomy" id="1095748"/>
    <lineage>
        <taxon>Bacteria</taxon>
        <taxon>Pseudomonadati</taxon>
        <taxon>Pseudomonadota</taxon>
        <taxon>Betaproteobacteria</taxon>
        <taxon>Neisseriales</taxon>
        <taxon>Neisseriaceae</taxon>
        <taxon>Neisseria</taxon>
    </lineage>
</organism>
<protein>
    <submittedName>
        <fullName evidence="1">Uncharacterized protein</fullName>
    </submittedName>
</protein>
<gene>
    <name evidence="1" type="ORF">HMPREF1051_0430</name>
</gene>
<name>I2NI88_NEISI</name>